<comment type="caution">
    <text evidence="2">The sequence shown here is derived from an EMBL/GenBank/DDBJ whole genome shotgun (WGS) entry which is preliminary data.</text>
</comment>
<name>A0A9N7V776_PLEPL</name>
<feature type="compositionally biased region" description="Pro residues" evidence="1">
    <location>
        <begin position="78"/>
        <end position="87"/>
    </location>
</feature>
<feature type="compositionally biased region" description="Gly residues" evidence="1">
    <location>
        <begin position="17"/>
        <end position="36"/>
    </location>
</feature>
<protein>
    <submittedName>
        <fullName evidence="2">Uncharacterized protein</fullName>
    </submittedName>
</protein>
<proteinExistence type="predicted"/>
<reference evidence="2" key="1">
    <citation type="submission" date="2020-03" db="EMBL/GenBank/DDBJ databases">
        <authorList>
            <person name="Weist P."/>
        </authorList>
    </citation>
    <scope>NUCLEOTIDE SEQUENCE</scope>
</reference>
<organism evidence="2 3">
    <name type="scientific">Pleuronectes platessa</name>
    <name type="common">European plaice</name>
    <dbReference type="NCBI Taxonomy" id="8262"/>
    <lineage>
        <taxon>Eukaryota</taxon>
        <taxon>Metazoa</taxon>
        <taxon>Chordata</taxon>
        <taxon>Craniata</taxon>
        <taxon>Vertebrata</taxon>
        <taxon>Euteleostomi</taxon>
        <taxon>Actinopterygii</taxon>
        <taxon>Neopterygii</taxon>
        <taxon>Teleostei</taxon>
        <taxon>Neoteleostei</taxon>
        <taxon>Acanthomorphata</taxon>
        <taxon>Carangaria</taxon>
        <taxon>Pleuronectiformes</taxon>
        <taxon>Pleuronectoidei</taxon>
        <taxon>Pleuronectidae</taxon>
        <taxon>Pleuronectes</taxon>
    </lineage>
</organism>
<gene>
    <name evidence="2" type="ORF">PLEPLA_LOCUS34755</name>
</gene>
<evidence type="ECO:0000256" key="1">
    <source>
        <dbReference type="SAM" id="MobiDB-lite"/>
    </source>
</evidence>
<evidence type="ECO:0000313" key="2">
    <source>
        <dbReference type="EMBL" id="CAB1447058.1"/>
    </source>
</evidence>
<keyword evidence="3" id="KW-1185">Reference proteome</keyword>
<accession>A0A9N7V776</accession>
<sequence>MTGLSCRETLGSEMKMEGGGGGGGGRGRGGGGGGGEVVQKAEVKRMKRWLQEKERSHQQQQQWGQQMSAAIGFTPSRWPSPHPTQWE</sequence>
<dbReference type="AlphaFoldDB" id="A0A9N7V776"/>
<evidence type="ECO:0000313" key="3">
    <source>
        <dbReference type="Proteomes" id="UP001153269"/>
    </source>
</evidence>
<feature type="region of interest" description="Disordered" evidence="1">
    <location>
        <begin position="1"/>
        <end position="37"/>
    </location>
</feature>
<dbReference type="Proteomes" id="UP001153269">
    <property type="component" value="Unassembled WGS sequence"/>
</dbReference>
<dbReference type="EMBL" id="CADEAL010003935">
    <property type="protein sequence ID" value="CAB1447058.1"/>
    <property type="molecule type" value="Genomic_DNA"/>
</dbReference>
<feature type="region of interest" description="Disordered" evidence="1">
    <location>
        <begin position="49"/>
        <end position="87"/>
    </location>
</feature>